<dbReference type="RefSeq" id="XP_018066005.1">
    <property type="nucleotide sequence ID" value="XM_018209801.1"/>
</dbReference>
<dbReference type="GO" id="GO:0055091">
    <property type="term" value="P:phospholipid homeostasis"/>
    <property type="evidence" value="ECO:0007669"/>
    <property type="project" value="TreeGrafter"/>
</dbReference>
<dbReference type="STRING" id="149040.A0A194WUM2"/>
<accession>A0A194WUM2</accession>
<evidence type="ECO:0000256" key="5">
    <source>
        <dbReference type="ARBA" id="ARBA00023136"/>
    </source>
</evidence>
<evidence type="ECO:0000256" key="2">
    <source>
        <dbReference type="ARBA" id="ARBA00022475"/>
    </source>
</evidence>
<keyword evidence="9" id="KW-1185">Reference proteome</keyword>
<dbReference type="PANTHER" id="PTHR34697">
    <property type="entry name" value="PHOSPHATIDYLGLYCEROL LYSYLTRANSFERASE"/>
    <property type="match status" value="1"/>
</dbReference>
<keyword evidence="4" id="KW-1133">Transmembrane helix</keyword>
<dbReference type="InParanoid" id="A0A194WUM2"/>
<comment type="subcellular location">
    <subcellularLocation>
        <location evidence="1">Cell membrane</location>
        <topology evidence="1">Multi-pass membrane protein</topology>
    </subcellularLocation>
</comment>
<feature type="region of interest" description="Disordered" evidence="6">
    <location>
        <begin position="445"/>
        <end position="587"/>
    </location>
</feature>
<feature type="compositionally biased region" description="Low complexity" evidence="6">
    <location>
        <begin position="459"/>
        <end position="475"/>
    </location>
</feature>
<feature type="compositionally biased region" description="Polar residues" evidence="6">
    <location>
        <begin position="65"/>
        <end position="78"/>
    </location>
</feature>
<dbReference type="GeneID" id="28819527"/>
<organism evidence="8 9">
    <name type="scientific">Mollisia scopiformis</name>
    <name type="common">Conifer needle endophyte fungus</name>
    <name type="synonym">Phialocephala scopiformis</name>
    <dbReference type="NCBI Taxonomy" id="149040"/>
    <lineage>
        <taxon>Eukaryota</taxon>
        <taxon>Fungi</taxon>
        <taxon>Dikarya</taxon>
        <taxon>Ascomycota</taxon>
        <taxon>Pezizomycotina</taxon>
        <taxon>Leotiomycetes</taxon>
        <taxon>Helotiales</taxon>
        <taxon>Mollisiaceae</taxon>
        <taxon>Mollisia</taxon>
    </lineage>
</organism>
<sequence>MQVPHDSPTLLDRLRSLGLINVHSSVTNTPASTNPSSNAASAQGFRNTFFDQLSLNPTPGRAAVSESSEPNSTVSTSKINTKSKATGYTNIFTLGDFAAVDAISMLTDSYGRVSHMGILDGSYSFFVTTALNAALCFKVKDHVCLVGGDPLCPEELFSELLDQFAKFRRKHNWGIIFIGASDTFASYAREQRWTTIQFGNERVLNPVTNAVIQEKTQKRIISQNRQLLNPSKGAITLGIYNPSVLKDSELQAKLVAVYDAWREARNNSGDPQAFITVFDPFAITGLMTYVYTMDRMGTPNGFAALRRIGANNGFHLDPYIAHPSAPRGISDLLVYSSMALLNAAGCTYLSLGYEPLTESGEIFGMPKWIQSLTRRTHKSVYGGLKVSGKKGYYDKWCPDEEQKTGLHLIFPAGTPGVQDIVAVMHFANISIRGLILTKMKGMTKRQKKEIDKSEKETAKNNPTETPETEMTTAQTGSAEKNTATPTPPKKARPAKGKSAQKKDSENVSEDDVVAQSTTPEVDPTTLIQTEDSGIEMASDHGKSPDTGETSDRVNGQIGDMPQDTNGVSSEEHFPVPERSPQRVLGVN</sequence>
<dbReference type="AlphaFoldDB" id="A0A194WUM2"/>
<feature type="compositionally biased region" description="Polar residues" evidence="6">
    <location>
        <begin position="514"/>
        <end position="531"/>
    </location>
</feature>
<feature type="region of interest" description="Disordered" evidence="6">
    <location>
        <begin position="59"/>
        <end position="78"/>
    </location>
</feature>
<name>A0A194WUM2_MOLSC</name>
<dbReference type="KEGG" id="psco:LY89DRAFT_594412"/>
<protein>
    <recommendedName>
        <fullName evidence="7">Phosphatidylglycerol lysyltransferase C-terminal domain-containing protein</fullName>
    </recommendedName>
</protein>
<keyword evidence="2" id="KW-1003">Cell membrane</keyword>
<evidence type="ECO:0000256" key="6">
    <source>
        <dbReference type="SAM" id="MobiDB-lite"/>
    </source>
</evidence>
<dbReference type="Pfam" id="PF09924">
    <property type="entry name" value="LPG_synthase_C"/>
    <property type="match status" value="1"/>
</dbReference>
<dbReference type="EMBL" id="KQ947426">
    <property type="protein sequence ID" value="KUJ11650.1"/>
    <property type="molecule type" value="Genomic_DNA"/>
</dbReference>
<evidence type="ECO:0000256" key="3">
    <source>
        <dbReference type="ARBA" id="ARBA00022692"/>
    </source>
</evidence>
<proteinExistence type="predicted"/>
<dbReference type="GO" id="GO:0016755">
    <property type="term" value="F:aminoacyltransferase activity"/>
    <property type="evidence" value="ECO:0007669"/>
    <property type="project" value="TreeGrafter"/>
</dbReference>
<dbReference type="Proteomes" id="UP000070700">
    <property type="component" value="Unassembled WGS sequence"/>
</dbReference>
<gene>
    <name evidence="8" type="ORF">LY89DRAFT_594412</name>
</gene>
<evidence type="ECO:0000256" key="4">
    <source>
        <dbReference type="ARBA" id="ARBA00022989"/>
    </source>
</evidence>
<keyword evidence="3" id="KW-0812">Transmembrane</keyword>
<dbReference type="GO" id="GO:0005886">
    <property type="term" value="C:plasma membrane"/>
    <property type="evidence" value="ECO:0007669"/>
    <property type="project" value="UniProtKB-SubCell"/>
</dbReference>
<dbReference type="PANTHER" id="PTHR34697:SF2">
    <property type="entry name" value="PHOSPHATIDYLGLYCEROL LYSYLTRANSFERASE"/>
    <property type="match status" value="1"/>
</dbReference>
<evidence type="ECO:0000256" key="1">
    <source>
        <dbReference type="ARBA" id="ARBA00004651"/>
    </source>
</evidence>
<evidence type="ECO:0000259" key="7">
    <source>
        <dbReference type="Pfam" id="PF09924"/>
    </source>
</evidence>
<dbReference type="InterPro" id="IPR024320">
    <property type="entry name" value="LPG_synthase_C"/>
</dbReference>
<dbReference type="InterPro" id="IPR051211">
    <property type="entry name" value="PG_lysyltransferase"/>
</dbReference>
<dbReference type="OrthoDB" id="5421852at2759"/>
<feature type="compositionally biased region" description="Basic and acidic residues" evidence="6">
    <location>
        <begin position="448"/>
        <end position="458"/>
    </location>
</feature>
<evidence type="ECO:0000313" key="9">
    <source>
        <dbReference type="Proteomes" id="UP000070700"/>
    </source>
</evidence>
<feature type="domain" description="Phosphatidylglycerol lysyltransferase C-terminal" evidence="7">
    <location>
        <begin position="112"/>
        <end position="402"/>
    </location>
</feature>
<reference evidence="8 9" key="1">
    <citation type="submission" date="2015-10" db="EMBL/GenBank/DDBJ databases">
        <title>Full genome of DAOMC 229536 Phialocephala scopiformis, a fungal endophyte of spruce producing the potent anti-insectan compound rugulosin.</title>
        <authorList>
            <consortium name="DOE Joint Genome Institute"/>
            <person name="Walker A.K."/>
            <person name="Frasz S.L."/>
            <person name="Seifert K.A."/>
            <person name="Miller J.D."/>
            <person name="Mondo S.J."/>
            <person name="Labutti K."/>
            <person name="Lipzen A."/>
            <person name="Dockter R."/>
            <person name="Kennedy M."/>
            <person name="Grigoriev I.V."/>
            <person name="Spatafora J.W."/>
        </authorList>
    </citation>
    <scope>NUCLEOTIDE SEQUENCE [LARGE SCALE GENOMIC DNA]</scope>
    <source>
        <strain evidence="8 9">CBS 120377</strain>
    </source>
</reference>
<feature type="compositionally biased region" description="Basic residues" evidence="6">
    <location>
        <begin position="489"/>
        <end position="499"/>
    </location>
</feature>
<keyword evidence="5" id="KW-0472">Membrane</keyword>
<evidence type="ECO:0000313" key="8">
    <source>
        <dbReference type="EMBL" id="KUJ11650.1"/>
    </source>
</evidence>
<feature type="compositionally biased region" description="Basic and acidic residues" evidence="6">
    <location>
        <begin position="537"/>
        <end position="551"/>
    </location>
</feature>